<evidence type="ECO:0000256" key="3">
    <source>
        <dbReference type="SAM" id="Phobius"/>
    </source>
</evidence>
<keyword evidence="3" id="KW-0812">Transmembrane</keyword>
<dbReference type="Proteomes" id="UP000813444">
    <property type="component" value="Unassembled WGS sequence"/>
</dbReference>
<dbReference type="SUPFAM" id="SSF51735">
    <property type="entry name" value="NAD(P)-binding Rossmann-fold domains"/>
    <property type="match status" value="1"/>
</dbReference>
<keyword evidence="6" id="KW-1185">Reference proteome</keyword>
<gene>
    <name evidence="5" type="ORF">B0I35DRAFT_422272</name>
</gene>
<evidence type="ECO:0000256" key="2">
    <source>
        <dbReference type="ARBA" id="ARBA00023445"/>
    </source>
</evidence>
<dbReference type="PANTHER" id="PTHR10366">
    <property type="entry name" value="NAD DEPENDENT EPIMERASE/DEHYDRATASE"/>
    <property type="match status" value="1"/>
</dbReference>
<dbReference type="InterPro" id="IPR036291">
    <property type="entry name" value="NAD(P)-bd_dom_sf"/>
</dbReference>
<sequence length="495" mass="55144">MFISISNPVVLGIFAVVTWGLIYLARINYLLKQVPVEVQKFLGPGWTEGQLRVTYQELQERPLVFTDRIPPKLERRYIVTGGNGLVGGFIVLQLLTRGTPPMNIRILDIRRSERNDMAKGLAKEVEFIQTDISSAAAVNAAFKKPWDSSIAHLPLTVFHTAAVIIPSDRSKFLCAFPEAVNIRGTQNVLAAAIAAGSDIFSATSSASISIRPVEPFVFWAREPKYFWQILDERDFFQPLRTHDEFFGNYPASKATAERLICNANTRSFRTGCIRPGNGVYGNPTDNTVGGPLSSSVFPTWIPHIVQSFVHGANVAVAHLQHEAVLVSNDAPQAGRPFVVTDPNPPISYKDLYNLISTLSVHPFRTIILPPALVLVLSYAIEWYRLLPYRFPLLKAFHIALGGDVKHLQPGLFSICTHLVAKDEDARKPVKEGGLGYEGLVTTLQGMVWEVLEWNREHMGENERVGRKSVGKKRTYTMSVSLADKLQRSLERVSLE</sequence>
<proteinExistence type="inferred from homology"/>
<reference evidence="5" key="1">
    <citation type="journal article" date="2021" name="Nat. Commun.">
        <title>Genetic determinants of endophytism in the Arabidopsis root mycobiome.</title>
        <authorList>
            <person name="Mesny F."/>
            <person name="Miyauchi S."/>
            <person name="Thiergart T."/>
            <person name="Pickel B."/>
            <person name="Atanasova L."/>
            <person name="Karlsson M."/>
            <person name="Huettel B."/>
            <person name="Barry K.W."/>
            <person name="Haridas S."/>
            <person name="Chen C."/>
            <person name="Bauer D."/>
            <person name="Andreopoulos W."/>
            <person name="Pangilinan J."/>
            <person name="LaButti K."/>
            <person name="Riley R."/>
            <person name="Lipzen A."/>
            <person name="Clum A."/>
            <person name="Drula E."/>
            <person name="Henrissat B."/>
            <person name="Kohler A."/>
            <person name="Grigoriev I.V."/>
            <person name="Martin F.M."/>
            <person name="Hacquard S."/>
        </authorList>
    </citation>
    <scope>NUCLEOTIDE SEQUENCE</scope>
    <source>
        <strain evidence="5">MPI-CAGE-CH-0235</strain>
    </source>
</reference>
<dbReference type="EMBL" id="JAGPNK010000002">
    <property type="protein sequence ID" value="KAH7326259.1"/>
    <property type="molecule type" value="Genomic_DNA"/>
</dbReference>
<keyword evidence="1" id="KW-0560">Oxidoreductase</keyword>
<evidence type="ECO:0000313" key="6">
    <source>
        <dbReference type="Proteomes" id="UP000813444"/>
    </source>
</evidence>
<dbReference type="AlphaFoldDB" id="A0A8K0SZF7"/>
<feature type="transmembrane region" description="Helical" evidence="3">
    <location>
        <begin position="6"/>
        <end position="25"/>
    </location>
</feature>
<name>A0A8K0SZF7_9HYPO</name>
<keyword evidence="3" id="KW-1133">Transmembrane helix</keyword>
<accession>A0A8K0SZF7</accession>
<keyword evidence="3" id="KW-0472">Membrane</keyword>
<comment type="caution">
    <text evidence="5">The sequence shown here is derived from an EMBL/GenBank/DDBJ whole genome shotgun (WGS) entry which is preliminary data.</text>
</comment>
<dbReference type="Gene3D" id="3.40.50.720">
    <property type="entry name" value="NAD(P)-binding Rossmann-like Domain"/>
    <property type="match status" value="1"/>
</dbReference>
<dbReference type="Pfam" id="PF01073">
    <property type="entry name" value="3Beta_HSD"/>
    <property type="match status" value="1"/>
</dbReference>
<organism evidence="5 6">
    <name type="scientific">Stachybotrys elegans</name>
    <dbReference type="NCBI Taxonomy" id="80388"/>
    <lineage>
        <taxon>Eukaryota</taxon>
        <taxon>Fungi</taxon>
        <taxon>Dikarya</taxon>
        <taxon>Ascomycota</taxon>
        <taxon>Pezizomycotina</taxon>
        <taxon>Sordariomycetes</taxon>
        <taxon>Hypocreomycetidae</taxon>
        <taxon>Hypocreales</taxon>
        <taxon>Stachybotryaceae</taxon>
        <taxon>Stachybotrys</taxon>
    </lineage>
</organism>
<protein>
    <recommendedName>
        <fullName evidence="4">3-beta hydroxysteroid dehydrogenase/isomerase domain-containing protein</fullName>
    </recommendedName>
</protein>
<dbReference type="GO" id="GO:0005783">
    <property type="term" value="C:endoplasmic reticulum"/>
    <property type="evidence" value="ECO:0007669"/>
    <property type="project" value="TreeGrafter"/>
</dbReference>
<feature type="transmembrane region" description="Helical" evidence="3">
    <location>
        <begin position="77"/>
        <end position="95"/>
    </location>
</feature>
<evidence type="ECO:0000259" key="4">
    <source>
        <dbReference type="Pfam" id="PF01073"/>
    </source>
</evidence>
<dbReference type="GO" id="GO:0006696">
    <property type="term" value="P:ergosterol biosynthetic process"/>
    <property type="evidence" value="ECO:0007669"/>
    <property type="project" value="TreeGrafter"/>
</dbReference>
<feature type="domain" description="3-beta hydroxysteroid dehydrogenase/isomerase" evidence="4">
    <location>
        <begin position="78"/>
        <end position="356"/>
    </location>
</feature>
<evidence type="ECO:0000313" key="5">
    <source>
        <dbReference type="EMBL" id="KAH7326259.1"/>
    </source>
</evidence>
<evidence type="ECO:0000256" key="1">
    <source>
        <dbReference type="ARBA" id="ARBA00023002"/>
    </source>
</evidence>
<dbReference type="PANTHER" id="PTHR10366:SF447">
    <property type="entry name" value="HYDROXYSTEROID DEHYDROGENASE_ISOMERASE FAMILY PROTEIN, PUTATIVE (AFU_ORTHOLOGUE AFUA_1G06450)-RELATED"/>
    <property type="match status" value="1"/>
</dbReference>
<dbReference type="InterPro" id="IPR002225">
    <property type="entry name" value="3Beta_OHSteriod_DH/Estase"/>
</dbReference>
<comment type="similarity">
    <text evidence="2">Belongs to the NAD(P)-dependent epimerase/dehydratase family. Dihydroflavonol-4-reductase subfamily.</text>
</comment>
<dbReference type="GO" id="GO:0000252">
    <property type="term" value="F:3-beta-hydroxysteroid dehydrogenase [NAD(P)+]/C4-decarboxylase activity"/>
    <property type="evidence" value="ECO:0007669"/>
    <property type="project" value="TreeGrafter"/>
</dbReference>
<dbReference type="OrthoDB" id="10058185at2759"/>
<dbReference type="InterPro" id="IPR050425">
    <property type="entry name" value="NAD(P)_dehydrat-like"/>
</dbReference>